<keyword evidence="3" id="KW-1185">Reference proteome</keyword>
<evidence type="ECO:0000256" key="1">
    <source>
        <dbReference type="SAM" id="Phobius"/>
    </source>
</evidence>
<dbReference type="Pfam" id="PF10326">
    <property type="entry name" value="7TM_GPCR_Str"/>
    <property type="match status" value="1"/>
</dbReference>
<dbReference type="InterPro" id="IPR019428">
    <property type="entry name" value="7TM_GPCR_serpentine_rcpt_Str"/>
</dbReference>
<feature type="transmembrane region" description="Helical" evidence="1">
    <location>
        <begin position="99"/>
        <end position="122"/>
    </location>
</feature>
<dbReference type="GO" id="GO:0042048">
    <property type="term" value="P:olfactory behavior"/>
    <property type="evidence" value="ECO:0007669"/>
    <property type="project" value="TreeGrafter"/>
</dbReference>
<gene>
    <name evidence="2" type="ORF">CBOVIS_LOCUS1623</name>
</gene>
<comment type="caution">
    <text evidence="2">The sequence shown here is derived from an EMBL/GenBank/DDBJ whole genome shotgun (WGS) entry which is preliminary data.</text>
</comment>
<dbReference type="EMBL" id="CADEPM010000001">
    <property type="protein sequence ID" value="CAB3398341.1"/>
    <property type="molecule type" value="Genomic_DNA"/>
</dbReference>
<dbReference type="PANTHER" id="PTHR22943:SF248">
    <property type="entry name" value="SEVEN TM RECEPTOR"/>
    <property type="match status" value="1"/>
</dbReference>
<dbReference type="AlphaFoldDB" id="A0A8S1ECG0"/>
<dbReference type="GO" id="GO:0038022">
    <property type="term" value="F:G protein-coupled olfactory receptor activity"/>
    <property type="evidence" value="ECO:0007669"/>
    <property type="project" value="TreeGrafter"/>
</dbReference>
<name>A0A8S1ECG0_9PELO</name>
<feature type="transmembrane region" description="Helical" evidence="1">
    <location>
        <begin position="192"/>
        <end position="210"/>
    </location>
</feature>
<feature type="transmembrane region" description="Helical" evidence="1">
    <location>
        <begin position="39"/>
        <end position="57"/>
    </location>
</feature>
<protein>
    <recommendedName>
        <fullName evidence="4">Seven TM Receptor</fullName>
    </recommendedName>
</protein>
<dbReference type="PANTHER" id="PTHR22943">
    <property type="entry name" value="7-TRANSMEMBRANE DOMAIN RECEPTOR C.ELEGANS"/>
    <property type="match status" value="1"/>
</dbReference>
<evidence type="ECO:0000313" key="3">
    <source>
        <dbReference type="Proteomes" id="UP000494206"/>
    </source>
</evidence>
<evidence type="ECO:0008006" key="4">
    <source>
        <dbReference type="Google" id="ProtNLM"/>
    </source>
</evidence>
<proteinExistence type="predicted"/>
<reference evidence="2 3" key="1">
    <citation type="submission" date="2020-04" db="EMBL/GenBank/DDBJ databases">
        <authorList>
            <person name="Laetsch R D."/>
            <person name="Stevens L."/>
            <person name="Kumar S."/>
            <person name="Blaxter L. M."/>
        </authorList>
    </citation>
    <scope>NUCLEOTIDE SEQUENCE [LARGE SCALE GENOMIC DNA]</scope>
</reference>
<keyword evidence="1" id="KW-0812">Transmembrane</keyword>
<evidence type="ECO:0000313" key="2">
    <source>
        <dbReference type="EMBL" id="CAB3398341.1"/>
    </source>
</evidence>
<sequence length="244" mass="28336">MAESWNSIRQRIQEYCAGLSLISNGYLLVLIKYKSPPQLVFYCLLWMITTHLILGPWDHFTDFIREPVAQKFEINVDDIVYVGPYYFPLDEKGNQYLNYYTLFGMMILTLITTSSMFCVFWFGQKCYRQIHELAHVVNSKKTKSLQRQLLNALVVQTLIPVVLMFIPITFLFSAPYFEQSFEFGSCCINITVAVYPAIDAFPTLFIIAKYRNVTLSFFKKVRKSFATKYSNAQLSNIADYGNQI</sequence>
<dbReference type="GO" id="GO:0005886">
    <property type="term" value="C:plasma membrane"/>
    <property type="evidence" value="ECO:0007669"/>
    <property type="project" value="TreeGrafter"/>
</dbReference>
<keyword evidence="1" id="KW-1133">Transmembrane helix</keyword>
<dbReference type="Proteomes" id="UP000494206">
    <property type="component" value="Unassembled WGS sequence"/>
</dbReference>
<accession>A0A8S1ECG0</accession>
<keyword evidence="1" id="KW-0472">Membrane</keyword>
<feature type="transmembrane region" description="Helical" evidence="1">
    <location>
        <begin position="149"/>
        <end position="172"/>
    </location>
</feature>
<organism evidence="2 3">
    <name type="scientific">Caenorhabditis bovis</name>
    <dbReference type="NCBI Taxonomy" id="2654633"/>
    <lineage>
        <taxon>Eukaryota</taxon>
        <taxon>Metazoa</taxon>
        <taxon>Ecdysozoa</taxon>
        <taxon>Nematoda</taxon>
        <taxon>Chromadorea</taxon>
        <taxon>Rhabditida</taxon>
        <taxon>Rhabditina</taxon>
        <taxon>Rhabditomorpha</taxon>
        <taxon>Rhabditoidea</taxon>
        <taxon>Rhabditidae</taxon>
        <taxon>Peloderinae</taxon>
        <taxon>Caenorhabditis</taxon>
    </lineage>
</organism>
<dbReference type="OrthoDB" id="5799255at2759"/>
<dbReference type="SUPFAM" id="SSF81321">
    <property type="entry name" value="Family A G protein-coupled receptor-like"/>
    <property type="match status" value="1"/>
</dbReference>